<evidence type="ECO:0000259" key="1">
    <source>
        <dbReference type="Pfam" id="PF13391"/>
    </source>
</evidence>
<feature type="domain" description="HNH nuclease" evidence="1">
    <location>
        <begin position="149"/>
        <end position="201"/>
    </location>
</feature>
<evidence type="ECO:0000313" key="2">
    <source>
        <dbReference type="EMBL" id="QJY35475.1"/>
    </source>
</evidence>
<proteinExistence type="predicted"/>
<dbReference type="Proteomes" id="UP000501443">
    <property type="component" value="Chromosome 1"/>
</dbReference>
<dbReference type="AlphaFoldDB" id="A0AAE7ARY1"/>
<dbReference type="InterPro" id="IPR003615">
    <property type="entry name" value="HNH_nuc"/>
</dbReference>
<protein>
    <recommendedName>
        <fullName evidence="1">HNH nuclease domain-containing protein</fullName>
    </recommendedName>
</protein>
<accession>A0AAE7ARY1</accession>
<evidence type="ECO:0000313" key="3">
    <source>
        <dbReference type="Proteomes" id="UP000501443"/>
    </source>
</evidence>
<dbReference type="RefSeq" id="WP_171801206.1">
    <property type="nucleotide sequence ID" value="NZ_CP053541.1"/>
</dbReference>
<dbReference type="Pfam" id="PF13391">
    <property type="entry name" value="HNH_2"/>
    <property type="match status" value="1"/>
</dbReference>
<reference evidence="2 3" key="1">
    <citation type="submission" date="2020-05" db="EMBL/GenBank/DDBJ databases">
        <title>First description outside Europe of the emergent pathogen for shellfish aquaculture Vibrio europaeus.</title>
        <authorList>
            <person name="Dubert J."/>
            <person name="Rojas R."/>
        </authorList>
    </citation>
    <scope>NUCLEOTIDE SEQUENCE [LARGE SCALE GENOMIC DNA]</scope>
    <source>
        <strain evidence="2 3">NPI-1</strain>
    </source>
</reference>
<organism evidence="2 3">
    <name type="scientific">Vibrio europaeus</name>
    <dbReference type="NCBI Taxonomy" id="300876"/>
    <lineage>
        <taxon>Bacteria</taxon>
        <taxon>Pseudomonadati</taxon>
        <taxon>Pseudomonadota</taxon>
        <taxon>Gammaproteobacteria</taxon>
        <taxon>Vibrionales</taxon>
        <taxon>Vibrionaceae</taxon>
        <taxon>Vibrio</taxon>
        <taxon>Vibrio oreintalis group</taxon>
    </lineage>
</organism>
<gene>
    <name evidence="2" type="ORF">HOO69_02155</name>
</gene>
<sequence>MQEIKFLVNASKFYDPIKAGIDQQRSALESGQKILIPLGGTAYKQLPIKALVEPNRFLADFKNKDVTRFCSRLKALASVLRDLSLFGKYVIAHLDGTCELQKLEVEDERVLELIKKDPALAETERTAIVQARVGHGHYRDALLELEKKCRVTGTTDSCFLRASHIKPWRLSNNQERVDPNNGLLLAPHIDVLFDQGWISFDVKGQLMVSDSNIATQLTLWNIPLEFCIGNLNPAQQAYMQYHLNFIYKGVCSYSA</sequence>
<name>A0AAE7ARY1_9VIBR</name>
<dbReference type="EMBL" id="CP053541">
    <property type="protein sequence ID" value="QJY35475.1"/>
    <property type="molecule type" value="Genomic_DNA"/>
</dbReference>